<dbReference type="InterPro" id="IPR004839">
    <property type="entry name" value="Aminotransferase_I/II_large"/>
</dbReference>
<reference evidence="10" key="1">
    <citation type="journal article" date="2019" name="Int. J. Syst. Evol. Microbiol.">
        <title>The Global Catalogue of Microorganisms (GCM) 10K type strain sequencing project: providing services to taxonomists for standard genome sequencing and annotation.</title>
        <authorList>
            <consortium name="The Broad Institute Genomics Platform"/>
            <consortium name="The Broad Institute Genome Sequencing Center for Infectious Disease"/>
            <person name="Wu L."/>
            <person name="Ma J."/>
        </authorList>
    </citation>
    <scope>NUCLEOTIDE SEQUENCE [LARGE SCALE GENOMIC DNA]</scope>
    <source>
        <strain evidence="10">CCUG 37865</strain>
    </source>
</reference>
<accession>A0ABV8WPA2</accession>
<dbReference type="CDD" id="cd07377">
    <property type="entry name" value="WHTH_GntR"/>
    <property type="match status" value="1"/>
</dbReference>
<evidence type="ECO:0000256" key="3">
    <source>
        <dbReference type="ARBA" id="ARBA00022576"/>
    </source>
</evidence>
<dbReference type="SUPFAM" id="SSF46785">
    <property type="entry name" value="Winged helix' DNA-binding domain"/>
    <property type="match status" value="1"/>
</dbReference>
<dbReference type="SUPFAM" id="SSF53383">
    <property type="entry name" value="PLP-dependent transferases"/>
    <property type="match status" value="1"/>
</dbReference>
<dbReference type="Pfam" id="PF00155">
    <property type="entry name" value="Aminotran_1_2"/>
    <property type="match status" value="1"/>
</dbReference>
<evidence type="ECO:0000256" key="7">
    <source>
        <dbReference type="ARBA" id="ARBA00023163"/>
    </source>
</evidence>
<keyword evidence="6" id="KW-0238">DNA-binding</keyword>
<dbReference type="Pfam" id="PF00392">
    <property type="entry name" value="GntR"/>
    <property type="match status" value="1"/>
</dbReference>
<dbReference type="InterPro" id="IPR000524">
    <property type="entry name" value="Tscrpt_reg_HTH_GntR"/>
</dbReference>
<dbReference type="PROSITE" id="PS50949">
    <property type="entry name" value="HTH_GNTR"/>
    <property type="match status" value="1"/>
</dbReference>
<evidence type="ECO:0000256" key="1">
    <source>
        <dbReference type="ARBA" id="ARBA00001933"/>
    </source>
</evidence>
<evidence type="ECO:0000256" key="6">
    <source>
        <dbReference type="ARBA" id="ARBA00023125"/>
    </source>
</evidence>
<evidence type="ECO:0000259" key="8">
    <source>
        <dbReference type="PROSITE" id="PS50949"/>
    </source>
</evidence>
<gene>
    <name evidence="9" type="ORF">ACFOY7_00665</name>
</gene>
<evidence type="ECO:0000313" key="9">
    <source>
        <dbReference type="EMBL" id="MFC4401610.1"/>
    </source>
</evidence>
<evidence type="ECO:0000313" key="10">
    <source>
        <dbReference type="Proteomes" id="UP001595882"/>
    </source>
</evidence>
<dbReference type="InterPro" id="IPR015421">
    <property type="entry name" value="PyrdxlP-dep_Trfase_major"/>
</dbReference>
<comment type="cofactor">
    <cofactor evidence="1">
        <name>pyridoxal 5'-phosphate</name>
        <dbReference type="ChEBI" id="CHEBI:597326"/>
    </cofactor>
</comment>
<evidence type="ECO:0000256" key="4">
    <source>
        <dbReference type="ARBA" id="ARBA00022898"/>
    </source>
</evidence>
<keyword evidence="10" id="KW-1185">Reference proteome</keyword>
<organism evidence="9 10">
    <name type="scientific">Gracilibacillus xinjiangensis</name>
    <dbReference type="NCBI Taxonomy" id="1193282"/>
    <lineage>
        <taxon>Bacteria</taxon>
        <taxon>Bacillati</taxon>
        <taxon>Bacillota</taxon>
        <taxon>Bacilli</taxon>
        <taxon>Bacillales</taxon>
        <taxon>Bacillaceae</taxon>
        <taxon>Gracilibacillus</taxon>
    </lineage>
</organism>
<dbReference type="SMART" id="SM00345">
    <property type="entry name" value="HTH_GNTR"/>
    <property type="match status" value="1"/>
</dbReference>
<dbReference type="PANTHER" id="PTHR46577">
    <property type="entry name" value="HTH-TYPE TRANSCRIPTIONAL REGULATORY PROTEIN GABR"/>
    <property type="match status" value="1"/>
</dbReference>
<keyword evidence="3 9" id="KW-0032">Aminotransferase</keyword>
<evidence type="ECO:0000256" key="2">
    <source>
        <dbReference type="ARBA" id="ARBA00005384"/>
    </source>
</evidence>
<dbReference type="InterPro" id="IPR015424">
    <property type="entry name" value="PyrdxlP-dep_Trfase"/>
</dbReference>
<protein>
    <submittedName>
        <fullName evidence="9">PLP-dependent aminotransferase family protein</fullName>
    </submittedName>
</protein>
<comment type="similarity">
    <text evidence="2">In the C-terminal section; belongs to the class-I pyridoxal-phosphate-dependent aminotransferase family.</text>
</comment>
<comment type="caution">
    <text evidence="9">The sequence shown here is derived from an EMBL/GenBank/DDBJ whole genome shotgun (WGS) entry which is preliminary data.</text>
</comment>
<dbReference type="InterPro" id="IPR051446">
    <property type="entry name" value="HTH_trans_reg/aminotransferase"/>
</dbReference>
<dbReference type="GO" id="GO:0008483">
    <property type="term" value="F:transaminase activity"/>
    <property type="evidence" value="ECO:0007669"/>
    <property type="project" value="UniProtKB-KW"/>
</dbReference>
<dbReference type="Gene3D" id="3.40.640.10">
    <property type="entry name" value="Type I PLP-dependent aspartate aminotransferase-like (Major domain)"/>
    <property type="match status" value="1"/>
</dbReference>
<keyword evidence="3 9" id="KW-0808">Transferase</keyword>
<dbReference type="EMBL" id="JBHSDT010000001">
    <property type="protein sequence ID" value="MFC4401610.1"/>
    <property type="molecule type" value="Genomic_DNA"/>
</dbReference>
<evidence type="ECO:0000256" key="5">
    <source>
        <dbReference type="ARBA" id="ARBA00023015"/>
    </source>
</evidence>
<dbReference type="Proteomes" id="UP001595882">
    <property type="component" value="Unassembled WGS sequence"/>
</dbReference>
<dbReference type="InterPro" id="IPR036388">
    <property type="entry name" value="WH-like_DNA-bd_sf"/>
</dbReference>
<feature type="domain" description="HTH gntR-type" evidence="8">
    <location>
        <begin position="14"/>
        <end position="82"/>
    </location>
</feature>
<keyword evidence="5" id="KW-0805">Transcription regulation</keyword>
<keyword evidence="7" id="KW-0804">Transcription</keyword>
<keyword evidence="4" id="KW-0663">Pyridoxal phosphate</keyword>
<dbReference type="CDD" id="cd00609">
    <property type="entry name" value="AAT_like"/>
    <property type="match status" value="1"/>
</dbReference>
<dbReference type="RefSeq" id="WP_390248359.1">
    <property type="nucleotide sequence ID" value="NZ_JBHSDT010000001.1"/>
</dbReference>
<dbReference type="Gene3D" id="1.10.10.10">
    <property type="entry name" value="Winged helix-like DNA-binding domain superfamily/Winged helix DNA-binding domain"/>
    <property type="match status" value="1"/>
</dbReference>
<name>A0ABV8WPA2_9BACI</name>
<dbReference type="PANTHER" id="PTHR46577:SF1">
    <property type="entry name" value="HTH-TYPE TRANSCRIPTIONAL REGULATORY PROTEIN GABR"/>
    <property type="match status" value="1"/>
</dbReference>
<proteinExistence type="inferred from homology"/>
<sequence length="467" mass="53676">MIEITPFLDQQSKIPLYIQLSDYFKREIIKGKIKAKEKLPSKRALANHLDISLNTVQSAYDQLSAEGFIDKKARKGHYVQVIEEHQALKNSRPIKQNLLNAREEFDYHIDFNSGKIDLDHFPYQLWRKLTIDALYEDHNKLFQIGDPQGEYALREEIAAYLYQSRGVNSSPDQIVLGAGTQQLVNLLSILIGTDHNYALEDPGFHRTKQVLLDHHINIVPISLDQNGLSIENLLKSNAKVVYVTPSHQFPYGMIMPISRRMELLKWAKETGGFILEDDYDGEYRYKGKPIPSLQGLDTNGSVIYLGTFSKSLIPSIRISYAVLPTTLTMKYQDKLKIYKQTVSRLHQDTLYKFMEQGHWHRHLNKMRALYRKKQQALLNAIDQYMGGNVKVIGENSGLHILLRVYNGWTEEELIECAALKSVKIYPTSIYYDNYKVNDEPEVLIGFGGLTINKIEEGIQLLQEAWGL</sequence>
<dbReference type="InterPro" id="IPR036390">
    <property type="entry name" value="WH_DNA-bd_sf"/>
</dbReference>